<keyword evidence="1" id="KW-0175">Coiled coil</keyword>
<dbReference type="Proteomes" id="UP000011081">
    <property type="component" value="Unassembled WGS sequence"/>
</dbReference>
<keyword evidence="3" id="KW-1185">Reference proteome</keyword>
<dbReference type="VEuPathDB" id="MicrosporidiaDB:VCUG_00377"/>
<feature type="coiled-coil region" evidence="1">
    <location>
        <begin position="2"/>
        <end position="58"/>
    </location>
</feature>
<dbReference type="AlphaFoldDB" id="L2GWX6"/>
<protein>
    <recommendedName>
        <fullName evidence="4">Centromere protein J C-terminal domain-containing protein</fullName>
    </recommendedName>
</protein>
<dbReference type="HOGENOM" id="CLU_131641_0_0_1"/>
<dbReference type="OMA" id="KEIRMPD"/>
<organism evidence="2 3">
    <name type="scientific">Vavraia culicis (isolate floridensis)</name>
    <name type="common">Microsporidian parasite</name>
    <dbReference type="NCBI Taxonomy" id="948595"/>
    <lineage>
        <taxon>Eukaryota</taxon>
        <taxon>Fungi</taxon>
        <taxon>Fungi incertae sedis</taxon>
        <taxon>Microsporidia</taxon>
        <taxon>Pleistophoridae</taxon>
        <taxon>Vavraia</taxon>
    </lineage>
</organism>
<dbReference type="RefSeq" id="XP_008073396.1">
    <property type="nucleotide sequence ID" value="XM_008075205.1"/>
</dbReference>
<dbReference type="Gene3D" id="2.60.450.20">
    <property type="match status" value="1"/>
</dbReference>
<dbReference type="OrthoDB" id="10252174at2759"/>
<dbReference type="InParanoid" id="L2GWX6"/>
<proteinExistence type="predicted"/>
<reference evidence="3" key="1">
    <citation type="submission" date="2011-03" db="EMBL/GenBank/DDBJ databases">
        <title>The genome sequence of Vavraia culicis strain floridensis.</title>
        <authorList>
            <consortium name="The Broad Institute Genome Sequencing Platform"/>
            <person name="Cuomo C."/>
            <person name="Becnel J."/>
            <person name="Sanscrainte N."/>
            <person name="Young S.K."/>
            <person name="Zeng Q."/>
            <person name="Gargeya S."/>
            <person name="Fitzgerald M."/>
            <person name="Haas B."/>
            <person name="Abouelleil A."/>
            <person name="Alvarado L."/>
            <person name="Arachchi H.M."/>
            <person name="Berlin A."/>
            <person name="Chapman S.B."/>
            <person name="Gearin G."/>
            <person name="Goldberg J."/>
            <person name="Griggs A."/>
            <person name="Gujja S."/>
            <person name="Hansen M."/>
            <person name="Heiman D."/>
            <person name="Howarth C."/>
            <person name="Larimer J."/>
            <person name="Lui A."/>
            <person name="MacDonald P.J.P."/>
            <person name="McCowen C."/>
            <person name="Montmayeur A."/>
            <person name="Murphy C."/>
            <person name="Neiman D."/>
            <person name="Pearson M."/>
            <person name="Priest M."/>
            <person name="Roberts A."/>
            <person name="Saif S."/>
            <person name="Shea T."/>
            <person name="Sisk P."/>
            <person name="Stolte C."/>
            <person name="Sykes S."/>
            <person name="Wortman J."/>
            <person name="Nusbaum C."/>
            <person name="Birren B."/>
        </authorList>
    </citation>
    <scope>NUCLEOTIDE SEQUENCE [LARGE SCALE GENOMIC DNA]</scope>
    <source>
        <strain evidence="3">floridensis</strain>
    </source>
</reference>
<gene>
    <name evidence="2" type="ORF">VCUG_00377</name>
</gene>
<accession>L2GWX6</accession>
<sequence length="133" mass="15906">MERQIKQKINLLDALIRKMENKQKISLIQILRSEVAKLKELNQEYKKMINEKKVVHEEQNKGRTRYYLNDGSTYVVSADKKYRYLYDAKSRIITYEFENGQVERTFPNGLKEIRYSDGSIAVRNGNKEYDYIK</sequence>
<name>L2GWX6_VAVCU</name>
<dbReference type="InterPro" id="IPR047002">
    <property type="entry name" value="Tcp10_C_sf"/>
</dbReference>
<evidence type="ECO:0008006" key="4">
    <source>
        <dbReference type="Google" id="ProtNLM"/>
    </source>
</evidence>
<dbReference type="GeneID" id="19878264"/>
<evidence type="ECO:0000313" key="3">
    <source>
        <dbReference type="Proteomes" id="UP000011081"/>
    </source>
</evidence>
<evidence type="ECO:0000256" key="1">
    <source>
        <dbReference type="SAM" id="Coils"/>
    </source>
</evidence>
<evidence type="ECO:0000313" key="2">
    <source>
        <dbReference type="EMBL" id="ELA48139.1"/>
    </source>
</evidence>
<dbReference type="EMBL" id="GL877407">
    <property type="protein sequence ID" value="ELA48139.1"/>
    <property type="molecule type" value="Genomic_DNA"/>
</dbReference>